<keyword evidence="3" id="KW-1185">Reference proteome</keyword>
<evidence type="ECO:0008006" key="4">
    <source>
        <dbReference type="Google" id="ProtNLM"/>
    </source>
</evidence>
<sequence length="178" mass="20368">MGVPPLTHKELKCVVTVGEVKETKVTSGGAYSSSSDRETPLADDAGVDSPVRPQGSKKSKRREKGKAPVSEDLSEVKSSVVKQLSLMEEFKIVKEKELLDEREHREKLIAIREKELQIQQELKDQELETQRLIKEMEIKAKEREMDMKVLDADPSQMSESRRARHEKACEKIYAKWFT</sequence>
<accession>A0ABU6XXQ9</accession>
<reference evidence="2 3" key="1">
    <citation type="journal article" date="2023" name="Plants (Basel)">
        <title>Bridging the Gap: Combining Genomics and Transcriptomics Approaches to Understand Stylosanthes scabra, an Orphan Legume from the Brazilian Caatinga.</title>
        <authorList>
            <person name="Ferreira-Neto J.R.C."/>
            <person name="da Silva M.D."/>
            <person name="Binneck E."/>
            <person name="de Melo N.F."/>
            <person name="da Silva R.H."/>
            <person name="de Melo A.L.T.M."/>
            <person name="Pandolfi V."/>
            <person name="Bustamante F.O."/>
            <person name="Brasileiro-Vidal A.C."/>
            <person name="Benko-Iseppon A.M."/>
        </authorList>
    </citation>
    <scope>NUCLEOTIDE SEQUENCE [LARGE SCALE GENOMIC DNA]</scope>
    <source>
        <tissue evidence="2">Leaves</tissue>
    </source>
</reference>
<feature type="region of interest" description="Disordered" evidence="1">
    <location>
        <begin position="24"/>
        <end position="74"/>
    </location>
</feature>
<name>A0ABU6XXQ9_9FABA</name>
<feature type="region of interest" description="Disordered" evidence="1">
    <location>
        <begin position="145"/>
        <end position="164"/>
    </location>
</feature>
<dbReference type="EMBL" id="JASCZI010215348">
    <property type="protein sequence ID" value="MED6202441.1"/>
    <property type="molecule type" value="Genomic_DNA"/>
</dbReference>
<organism evidence="2 3">
    <name type="scientific">Stylosanthes scabra</name>
    <dbReference type="NCBI Taxonomy" id="79078"/>
    <lineage>
        <taxon>Eukaryota</taxon>
        <taxon>Viridiplantae</taxon>
        <taxon>Streptophyta</taxon>
        <taxon>Embryophyta</taxon>
        <taxon>Tracheophyta</taxon>
        <taxon>Spermatophyta</taxon>
        <taxon>Magnoliopsida</taxon>
        <taxon>eudicotyledons</taxon>
        <taxon>Gunneridae</taxon>
        <taxon>Pentapetalae</taxon>
        <taxon>rosids</taxon>
        <taxon>fabids</taxon>
        <taxon>Fabales</taxon>
        <taxon>Fabaceae</taxon>
        <taxon>Papilionoideae</taxon>
        <taxon>50 kb inversion clade</taxon>
        <taxon>dalbergioids sensu lato</taxon>
        <taxon>Dalbergieae</taxon>
        <taxon>Pterocarpus clade</taxon>
        <taxon>Stylosanthes</taxon>
    </lineage>
</organism>
<gene>
    <name evidence="2" type="ORF">PIB30_105519</name>
</gene>
<dbReference type="Proteomes" id="UP001341840">
    <property type="component" value="Unassembled WGS sequence"/>
</dbReference>
<proteinExistence type="predicted"/>
<evidence type="ECO:0000256" key="1">
    <source>
        <dbReference type="SAM" id="MobiDB-lite"/>
    </source>
</evidence>
<feature type="compositionally biased region" description="Basic residues" evidence="1">
    <location>
        <begin position="55"/>
        <end position="64"/>
    </location>
</feature>
<comment type="caution">
    <text evidence="2">The sequence shown here is derived from an EMBL/GenBank/DDBJ whole genome shotgun (WGS) entry which is preliminary data.</text>
</comment>
<protein>
    <recommendedName>
        <fullName evidence="4">No apical meristem-associated C-terminal domain-containing protein</fullName>
    </recommendedName>
</protein>
<evidence type="ECO:0000313" key="2">
    <source>
        <dbReference type="EMBL" id="MED6202441.1"/>
    </source>
</evidence>
<evidence type="ECO:0000313" key="3">
    <source>
        <dbReference type="Proteomes" id="UP001341840"/>
    </source>
</evidence>